<comment type="similarity">
    <text evidence="1">Belongs to the amidase family.</text>
</comment>
<dbReference type="InterPro" id="IPR036928">
    <property type="entry name" value="AS_sf"/>
</dbReference>
<dbReference type="SUPFAM" id="SSF75304">
    <property type="entry name" value="Amidase signature (AS) enzymes"/>
    <property type="match status" value="1"/>
</dbReference>
<evidence type="ECO:0000256" key="1">
    <source>
        <dbReference type="ARBA" id="ARBA00009199"/>
    </source>
</evidence>
<dbReference type="PANTHER" id="PTHR43372">
    <property type="entry name" value="FATTY-ACID AMIDE HYDROLASE"/>
    <property type="match status" value="1"/>
</dbReference>
<evidence type="ECO:0000259" key="3">
    <source>
        <dbReference type="Pfam" id="PF01425"/>
    </source>
</evidence>
<name>A0AAV2BP70_9ARAC</name>
<feature type="active site" description="Charge relay system" evidence="2">
    <location>
        <position position="184"/>
    </location>
</feature>
<feature type="domain" description="Amidase" evidence="3">
    <location>
        <begin position="122"/>
        <end position="561"/>
    </location>
</feature>
<protein>
    <recommendedName>
        <fullName evidence="3">Amidase domain-containing protein</fullName>
    </recommendedName>
</protein>
<feature type="active site" description="Acyl-ester intermediate" evidence="2">
    <location>
        <position position="283"/>
    </location>
</feature>
<dbReference type="InterPro" id="IPR020556">
    <property type="entry name" value="Amidase_CS"/>
</dbReference>
<feature type="active site" description="Charge relay system" evidence="2">
    <location>
        <position position="259"/>
    </location>
</feature>
<organism evidence="4 5">
    <name type="scientific">Larinioides sclopetarius</name>
    <dbReference type="NCBI Taxonomy" id="280406"/>
    <lineage>
        <taxon>Eukaryota</taxon>
        <taxon>Metazoa</taxon>
        <taxon>Ecdysozoa</taxon>
        <taxon>Arthropoda</taxon>
        <taxon>Chelicerata</taxon>
        <taxon>Arachnida</taxon>
        <taxon>Araneae</taxon>
        <taxon>Araneomorphae</taxon>
        <taxon>Entelegynae</taxon>
        <taxon>Araneoidea</taxon>
        <taxon>Araneidae</taxon>
        <taxon>Larinioides</taxon>
    </lineage>
</organism>
<dbReference type="PANTHER" id="PTHR43372:SF3">
    <property type="entry name" value="AT07710P-RELATED"/>
    <property type="match status" value="1"/>
</dbReference>
<evidence type="ECO:0000256" key="2">
    <source>
        <dbReference type="PIRSR" id="PIRSR001221-1"/>
    </source>
</evidence>
<dbReference type="Proteomes" id="UP001497382">
    <property type="component" value="Unassembled WGS sequence"/>
</dbReference>
<dbReference type="Gene3D" id="3.90.1300.10">
    <property type="entry name" value="Amidase signature (AS) domain"/>
    <property type="match status" value="1"/>
</dbReference>
<dbReference type="Pfam" id="PF01425">
    <property type="entry name" value="Amidase"/>
    <property type="match status" value="1"/>
</dbReference>
<feature type="non-terminal residue" evidence="4">
    <location>
        <position position="1"/>
    </location>
</feature>
<dbReference type="InterPro" id="IPR023631">
    <property type="entry name" value="Amidase_dom"/>
</dbReference>
<dbReference type="PROSITE" id="PS00571">
    <property type="entry name" value="AMIDASES"/>
    <property type="match status" value="1"/>
</dbReference>
<proteinExistence type="inferred from homology"/>
<evidence type="ECO:0000313" key="5">
    <source>
        <dbReference type="Proteomes" id="UP001497382"/>
    </source>
</evidence>
<comment type="caution">
    <text evidence="4">The sequence shown here is derived from an EMBL/GenBank/DDBJ whole genome shotgun (WGS) entry which is preliminary data.</text>
</comment>
<dbReference type="AlphaFoldDB" id="A0AAV2BP70"/>
<evidence type="ECO:0000313" key="4">
    <source>
        <dbReference type="EMBL" id="CAL1297695.1"/>
    </source>
</evidence>
<accession>A0AAV2BP70</accession>
<sequence>VAFVFPLNFISPPFPLSIHIYLKLIRSIPSSRHGDSTEYNISRSFISINKERFPFSPKMFEDILYRSSQMLLAVVCFVFNHILALIYGRRGKCVSAIRNPILMRSATKLAQEIREGKLKSEEAVQAYIDRILEVEPYINATVDRCFQDSLRQAREVDALVASGKYTNDQLAEEKPLLGVPFSVKVLFHVKGLPYRGASKFFESKIATEDACAVALMRKAGAILIATTNSAEMGIFTETVNKAHGRTCNPYDTSRTSGGSSGGESALVSAGGSLIGLGNDLGGSVRIPAHLTGIFGHKPTAGLVSNLGSVPVFPNQTLQPMHLELYKYLIPGPLCRYAEDLLTIMKVLSSESKLKVNFNRQVDFKKLKVRYLTNIRSPFVAPVDKEIAVAVKSAATFFERKCNTVAKEVKMSSLFDINRCTFSVLMRFINHFRNELDISINFEFLKSLCGKSKMMLSTALVLLISANRLVYREDRIAYYAGMIKGLKKEFDDILDEDTVLLMPTVPYLAPYHYGTLPFMFSCCYTLIMNILGLPSTQCPIGFSKQNLPYGIQIVGRKGNDALTIACAVELEKAFGGWKPPGEL</sequence>
<reference evidence="4 5" key="1">
    <citation type="submission" date="2024-04" db="EMBL/GenBank/DDBJ databases">
        <authorList>
            <person name="Rising A."/>
            <person name="Reimegard J."/>
            <person name="Sonavane S."/>
            <person name="Akerstrom W."/>
            <person name="Nylinder S."/>
            <person name="Hedman E."/>
            <person name="Kallberg Y."/>
        </authorList>
    </citation>
    <scope>NUCLEOTIDE SEQUENCE [LARGE SCALE GENOMIC DNA]</scope>
</reference>
<dbReference type="InterPro" id="IPR052739">
    <property type="entry name" value="FAAH2"/>
</dbReference>
<keyword evidence="5" id="KW-1185">Reference proteome</keyword>
<dbReference type="EMBL" id="CAXIEN010000437">
    <property type="protein sequence ID" value="CAL1297695.1"/>
    <property type="molecule type" value="Genomic_DNA"/>
</dbReference>
<dbReference type="GO" id="GO:0012505">
    <property type="term" value="C:endomembrane system"/>
    <property type="evidence" value="ECO:0007669"/>
    <property type="project" value="TreeGrafter"/>
</dbReference>
<gene>
    <name evidence="4" type="ORF">LARSCL_LOCUS20453</name>
</gene>